<organism evidence="2 3">
    <name type="scientific">Lentilactobacillus parafarraginis F0439</name>
    <dbReference type="NCBI Taxonomy" id="797515"/>
    <lineage>
        <taxon>Bacteria</taxon>
        <taxon>Bacillati</taxon>
        <taxon>Bacillota</taxon>
        <taxon>Bacilli</taxon>
        <taxon>Lactobacillales</taxon>
        <taxon>Lactobacillaceae</taxon>
        <taxon>Lentilactobacillus</taxon>
    </lineage>
</organism>
<feature type="compositionally biased region" description="Low complexity" evidence="1">
    <location>
        <begin position="81"/>
        <end position="95"/>
    </location>
</feature>
<sequence length="118" mass="13519">MIIVTKSEEFLDFFNKAYKDPTKHSNYSTNSDLRFDSRSDALTVKHLLEDQSPYAKFYTLSAEYINPNQSMQVGWYLTVRKTPQPTNNQNANQKPESQTNGKPPKSDHQANQSDQSGK</sequence>
<reference evidence="2 3" key="1">
    <citation type="submission" date="2011-09" db="EMBL/GenBank/DDBJ databases">
        <authorList>
            <person name="Weinstock G."/>
            <person name="Sodergren E."/>
            <person name="Clifton S."/>
            <person name="Fulton L."/>
            <person name="Fulton B."/>
            <person name="Courtney L."/>
            <person name="Fronick C."/>
            <person name="Harrison M."/>
            <person name="Strong C."/>
            <person name="Farmer C."/>
            <person name="Delahaunty K."/>
            <person name="Markovic C."/>
            <person name="Hall O."/>
            <person name="Minx P."/>
            <person name="Tomlinson C."/>
            <person name="Mitreva M."/>
            <person name="Hou S."/>
            <person name="Chen J."/>
            <person name="Wollam A."/>
            <person name="Pepin K.H."/>
            <person name="Johnson M."/>
            <person name="Bhonagiri V."/>
            <person name="Zhang X."/>
            <person name="Suruliraj S."/>
            <person name="Warren W."/>
            <person name="Chinwalla A."/>
            <person name="Mardis E.R."/>
            <person name="Wilson R.K."/>
        </authorList>
    </citation>
    <scope>NUCLEOTIDE SEQUENCE [LARGE SCALE GENOMIC DNA]</scope>
    <source>
        <strain evidence="2 3">F0439</strain>
    </source>
</reference>
<gene>
    <name evidence="2" type="ORF">HMPREF9103_01758</name>
</gene>
<evidence type="ECO:0000313" key="2">
    <source>
        <dbReference type="EMBL" id="EHL98016.1"/>
    </source>
</evidence>
<accession>G9ZPV3</accession>
<dbReference type="AlphaFoldDB" id="G9ZPV3"/>
<dbReference type="HOGENOM" id="CLU_167510_0_0_9"/>
<dbReference type="PATRIC" id="fig|797515.3.peg.1622"/>
<comment type="caution">
    <text evidence="2">The sequence shown here is derived from an EMBL/GenBank/DDBJ whole genome shotgun (WGS) entry which is preliminary data.</text>
</comment>
<protein>
    <submittedName>
        <fullName evidence="2">Uncharacterized protein</fullName>
    </submittedName>
</protein>
<dbReference type="Proteomes" id="UP000004625">
    <property type="component" value="Unassembled WGS sequence"/>
</dbReference>
<dbReference type="eggNOG" id="ENOG5030AAX">
    <property type="taxonomic scope" value="Bacteria"/>
</dbReference>
<dbReference type="EMBL" id="AGEY01000089">
    <property type="protein sequence ID" value="EHL98016.1"/>
    <property type="molecule type" value="Genomic_DNA"/>
</dbReference>
<evidence type="ECO:0000313" key="3">
    <source>
        <dbReference type="Proteomes" id="UP000004625"/>
    </source>
</evidence>
<evidence type="ECO:0000256" key="1">
    <source>
        <dbReference type="SAM" id="MobiDB-lite"/>
    </source>
</evidence>
<proteinExistence type="predicted"/>
<keyword evidence="3" id="KW-1185">Reference proteome</keyword>
<feature type="region of interest" description="Disordered" evidence="1">
    <location>
        <begin position="76"/>
        <end position="118"/>
    </location>
</feature>
<dbReference type="STRING" id="797515.HMPREF9103_01758"/>
<name>G9ZPV3_9LACO</name>
<feature type="compositionally biased region" description="Polar residues" evidence="1">
    <location>
        <begin position="109"/>
        <end position="118"/>
    </location>
</feature>